<feature type="region of interest" description="Disordered" evidence="1">
    <location>
        <begin position="116"/>
        <end position="199"/>
    </location>
</feature>
<organism evidence="2 3">
    <name type="scientific">Roridomyces roridus</name>
    <dbReference type="NCBI Taxonomy" id="1738132"/>
    <lineage>
        <taxon>Eukaryota</taxon>
        <taxon>Fungi</taxon>
        <taxon>Dikarya</taxon>
        <taxon>Basidiomycota</taxon>
        <taxon>Agaricomycotina</taxon>
        <taxon>Agaricomycetes</taxon>
        <taxon>Agaricomycetidae</taxon>
        <taxon>Agaricales</taxon>
        <taxon>Marasmiineae</taxon>
        <taxon>Mycenaceae</taxon>
        <taxon>Roridomyces</taxon>
    </lineage>
</organism>
<feature type="compositionally biased region" description="Basic and acidic residues" evidence="1">
    <location>
        <begin position="7"/>
        <end position="16"/>
    </location>
</feature>
<dbReference type="AlphaFoldDB" id="A0AAD7BZH6"/>
<proteinExistence type="predicted"/>
<dbReference type="GO" id="GO:0000492">
    <property type="term" value="P:box C/D snoRNP assembly"/>
    <property type="evidence" value="ECO:0007669"/>
    <property type="project" value="InterPro"/>
</dbReference>
<comment type="caution">
    <text evidence="2">The sequence shown here is derived from an EMBL/GenBank/DDBJ whole genome shotgun (WGS) entry which is preliminary data.</text>
</comment>
<dbReference type="PANTHER" id="PTHR38489:SF1">
    <property type="entry name" value="HISTONE CHAPERONE DOMAIN-CONTAINING PROTEIN"/>
    <property type="match status" value="1"/>
</dbReference>
<keyword evidence="3" id="KW-1185">Reference proteome</keyword>
<dbReference type="InterPro" id="IPR027921">
    <property type="entry name" value="NOPCHAP1"/>
</dbReference>
<feature type="region of interest" description="Disordered" evidence="1">
    <location>
        <begin position="1"/>
        <end position="21"/>
    </location>
</feature>
<accession>A0AAD7BZH6</accession>
<feature type="compositionally biased region" description="Acidic residues" evidence="1">
    <location>
        <begin position="128"/>
        <end position="151"/>
    </location>
</feature>
<gene>
    <name evidence="2" type="ORF">FB45DRAFT_475524</name>
</gene>
<protein>
    <submittedName>
        <fullName evidence="2">Uncharacterized protein</fullName>
    </submittedName>
</protein>
<evidence type="ECO:0000313" key="3">
    <source>
        <dbReference type="Proteomes" id="UP001221142"/>
    </source>
</evidence>
<evidence type="ECO:0000313" key="2">
    <source>
        <dbReference type="EMBL" id="KAJ7634842.1"/>
    </source>
</evidence>
<dbReference type="PANTHER" id="PTHR38489">
    <property type="entry name" value="HISTONE CHAPERONE DOMAIN-CONTAINING PROTEIN"/>
    <property type="match status" value="1"/>
</dbReference>
<name>A0AAD7BZH6_9AGAR</name>
<reference evidence="2" key="1">
    <citation type="submission" date="2023-03" db="EMBL/GenBank/DDBJ databases">
        <title>Massive genome expansion in bonnet fungi (Mycena s.s.) driven by repeated elements and novel gene families across ecological guilds.</title>
        <authorList>
            <consortium name="Lawrence Berkeley National Laboratory"/>
            <person name="Harder C.B."/>
            <person name="Miyauchi S."/>
            <person name="Viragh M."/>
            <person name="Kuo A."/>
            <person name="Thoen E."/>
            <person name="Andreopoulos B."/>
            <person name="Lu D."/>
            <person name="Skrede I."/>
            <person name="Drula E."/>
            <person name="Henrissat B."/>
            <person name="Morin E."/>
            <person name="Kohler A."/>
            <person name="Barry K."/>
            <person name="LaButti K."/>
            <person name="Morin E."/>
            <person name="Salamov A."/>
            <person name="Lipzen A."/>
            <person name="Mereny Z."/>
            <person name="Hegedus B."/>
            <person name="Baldrian P."/>
            <person name="Stursova M."/>
            <person name="Weitz H."/>
            <person name="Taylor A."/>
            <person name="Grigoriev I.V."/>
            <person name="Nagy L.G."/>
            <person name="Martin F."/>
            <person name="Kauserud H."/>
        </authorList>
    </citation>
    <scope>NUCLEOTIDE SEQUENCE</scope>
    <source>
        <strain evidence="2">9284</strain>
    </source>
</reference>
<dbReference type="Proteomes" id="UP001221142">
    <property type="component" value="Unassembled WGS sequence"/>
</dbReference>
<sequence>MSSNSTKGKEPRRETIELEEEDARVHRIERLLEKLNTASSSSGASIDPASIFNGSAISTGEGSGQSIDELLARVRAFLPEMEASNAELATRAAVDPRSIDIENVEGDEEVIQMKLGLGVFEEKTGRESEDDSSTDEDSEDDSDEDSDESSSSEDSSSESSEREYAPLPQRAILSRAVKPLPRRARPEIVVLSETQNEGQ</sequence>
<dbReference type="EMBL" id="JARKIF010000007">
    <property type="protein sequence ID" value="KAJ7634842.1"/>
    <property type="molecule type" value="Genomic_DNA"/>
</dbReference>
<evidence type="ECO:0000256" key="1">
    <source>
        <dbReference type="SAM" id="MobiDB-lite"/>
    </source>
</evidence>
<dbReference type="Pfam" id="PF15370">
    <property type="entry name" value="NOPCHAP1"/>
    <property type="match status" value="1"/>
</dbReference>